<proteinExistence type="predicted"/>
<reference evidence="3 4" key="1">
    <citation type="submission" date="2019-02" db="EMBL/GenBank/DDBJ databases">
        <title>Deep-cultivation of Planctomycetes and their phenomic and genomic characterization uncovers novel biology.</title>
        <authorList>
            <person name="Wiegand S."/>
            <person name="Jogler M."/>
            <person name="Boedeker C."/>
            <person name="Pinto D."/>
            <person name="Vollmers J."/>
            <person name="Rivas-Marin E."/>
            <person name="Kohn T."/>
            <person name="Peeters S.H."/>
            <person name="Heuer A."/>
            <person name="Rast P."/>
            <person name="Oberbeckmann S."/>
            <person name="Bunk B."/>
            <person name="Jeske O."/>
            <person name="Meyerdierks A."/>
            <person name="Storesund J.E."/>
            <person name="Kallscheuer N."/>
            <person name="Luecker S."/>
            <person name="Lage O.M."/>
            <person name="Pohl T."/>
            <person name="Merkel B.J."/>
            <person name="Hornburger P."/>
            <person name="Mueller R.-W."/>
            <person name="Bruemmer F."/>
            <person name="Labrenz M."/>
            <person name="Spormann A.M."/>
            <person name="Op den Camp H."/>
            <person name="Overmann J."/>
            <person name="Amann R."/>
            <person name="Jetten M.S.M."/>
            <person name="Mascher T."/>
            <person name="Medema M.H."/>
            <person name="Devos D.P."/>
            <person name="Kaster A.-K."/>
            <person name="Ovreas L."/>
            <person name="Rohde M."/>
            <person name="Galperin M.Y."/>
            <person name="Jogler C."/>
        </authorList>
    </citation>
    <scope>NUCLEOTIDE SEQUENCE [LARGE SCALE GENOMIC DNA]</scope>
    <source>
        <strain evidence="3 4">Q31a</strain>
    </source>
</reference>
<evidence type="ECO:0000256" key="2">
    <source>
        <dbReference type="SAM" id="SignalP"/>
    </source>
</evidence>
<keyword evidence="2" id="KW-0732">Signal</keyword>
<dbReference type="GO" id="GO:0008237">
    <property type="term" value="F:metallopeptidase activity"/>
    <property type="evidence" value="ECO:0007669"/>
    <property type="project" value="InterPro"/>
</dbReference>
<dbReference type="EMBL" id="CP036298">
    <property type="protein sequence ID" value="QDV22994.1"/>
    <property type="molecule type" value="Genomic_DNA"/>
</dbReference>
<feature type="signal peptide" evidence="2">
    <location>
        <begin position="1"/>
        <end position="25"/>
    </location>
</feature>
<dbReference type="AlphaFoldDB" id="A0A518G331"/>
<dbReference type="RefSeq" id="WP_197356271.1">
    <property type="nucleotide sequence ID" value="NZ_CP036298.1"/>
</dbReference>
<feature type="region of interest" description="Disordered" evidence="1">
    <location>
        <begin position="25"/>
        <end position="50"/>
    </location>
</feature>
<name>A0A518G331_9BACT</name>
<keyword evidence="4" id="KW-1185">Reference proteome</keyword>
<protein>
    <submittedName>
        <fullName evidence="3">Uncharacterized protein</fullName>
    </submittedName>
</protein>
<dbReference type="Gene3D" id="3.40.390.10">
    <property type="entry name" value="Collagenase (Catalytic Domain)"/>
    <property type="match status" value="1"/>
</dbReference>
<dbReference type="InterPro" id="IPR024079">
    <property type="entry name" value="MetalloPept_cat_dom_sf"/>
</dbReference>
<accession>A0A518G331</accession>
<evidence type="ECO:0000313" key="4">
    <source>
        <dbReference type="Proteomes" id="UP000318017"/>
    </source>
</evidence>
<dbReference type="SUPFAM" id="SSF55486">
    <property type="entry name" value="Metalloproteases ('zincins'), catalytic domain"/>
    <property type="match status" value="1"/>
</dbReference>
<dbReference type="Proteomes" id="UP000318017">
    <property type="component" value="Chromosome"/>
</dbReference>
<sequence length="324" mass="36874" precursor="true">MPCIPRPVLPLLSLALLTMPQPIRAEPRPWQDTSQASSSAPESAQVYRVEQPPESMQLAPFYRKYVNASGYPIISSEKVNDYALKEAAYLIDMMLAQRPDLRKTMVEHDSRMIVMAHDEFTTDIPEHAHLSPKDYWDARARGLGGSLQDSVCSCAEENLLAFTGDPYSTENILIHEFAHNIHLRGMVNLDPTFDGRLQQTYDHAVAQGLWKGKYASTNHAEYFAEGVQSWFDNNRQPDHDHNHVDTRKELKEYDPGLAAICEEVFGTTELSYTKPATRLTGHLTGYDPALAPKFEWPSRLQESKKQILEKVKNQGDQRQQEYKN</sequence>
<evidence type="ECO:0000313" key="3">
    <source>
        <dbReference type="EMBL" id="QDV22994.1"/>
    </source>
</evidence>
<feature type="chain" id="PRO_5022035165" evidence="2">
    <location>
        <begin position="26"/>
        <end position="324"/>
    </location>
</feature>
<gene>
    <name evidence="3" type="ORF">Q31a_12870</name>
</gene>
<evidence type="ECO:0000256" key="1">
    <source>
        <dbReference type="SAM" id="MobiDB-lite"/>
    </source>
</evidence>
<feature type="compositionally biased region" description="Low complexity" evidence="1">
    <location>
        <begin position="34"/>
        <end position="45"/>
    </location>
</feature>
<organism evidence="3 4">
    <name type="scientific">Aureliella helgolandensis</name>
    <dbReference type="NCBI Taxonomy" id="2527968"/>
    <lineage>
        <taxon>Bacteria</taxon>
        <taxon>Pseudomonadati</taxon>
        <taxon>Planctomycetota</taxon>
        <taxon>Planctomycetia</taxon>
        <taxon>Pirellulales</taxon>
        <taxon>Pirellulaceae</taxon>
        <taxon>Aureliella</taxon>
    </lineage>
</organism>
<dbReference type="KEGG" id="ahel:Q31a_12870"/>